<gene>
    <name evidence="6" type="ORF">GIW47_10670</name>
</gene>
<keyword evidence="7" id="KW-1185">Reference proteome</keyword>
<accession>A0ABS9FLM5</accession>
<organism evidence="6 7">
    <name type="scientific">Pseudomonas lactis</name>
    <dbReference type="NCBI Taxonomy" id="1615674"/>
    <lineage>
        <taxon>Bacteria</taxon>
        <taxon>Pseudomonadati</taxon>
        <taxon>Pseudomonadota</taxon>
        <taxon>Gammaproteobacteria</taxon>
        <taxon>Pseudomonadales</taxon>
        <taxon>Pseudomonadaceae</taxon>
        <taxon>Pseudomonas</taxon>
    </lineage>
</organism>
<dbReference type="Gene3D" id="3.40.190.10">
    <property type="entry name" value="Periplasmic binding protein-like II"/>
    <property type="match status" value="2"/>
</dbReference>
<dbReference type="Pfam" id="PF03466">
    <property type="entry name" value="LysR_substrate"/>
    <property type="match status" value="1"/>
</dbReference>
<protein>
    <submittedName>
        <fullName evidence="6">LysR family transcriptional regulator</fullName>
    </submittedName>
</protein>
<dbReference type="CDD" id="cd05466">
    <property type="entry name" value="PBP2_LTTR_substrate"/>
    <property type="match status" value="1"/>
</dbReference>
<dbReference type="InterPro" id="IPR005119">
    <property type="entry name" value="LysR_subst-bd"/>
</dbReference>
<keyword evidence="4" id="KW-0804">Transcription</keyword>
<evidence type="ECO:0000256" key="1">
    <source>
        <dbReference type="ARBA" id="ARBA00009437"/>
    </source>
</evidence>
<dbReference type="SUPFAM" id="SSF53850">
    <property type="entry name" value="Periplasmic binding protein-like II"/>
    <property type="match status" value="1"/>
</dbReference>
<keyword evidence="3" id="KW-0238">DNA-binding</keyword>
<dbReference type="PANTHER" id="PTHR30346:SF0">
    <property type="entry name" value="HCA OPERON TRANSCRIPTIONAL ACTIVATOR HCAR"/>
    <property type="match status" value="1"/>
</dbReference>
<evidence type="ECO:0000256" key="4">
    <source>
        <dbReference type="ARBA" id="ARBA00023163"/>
    </source>
</evidence>
<evidence type="ECO:0000256" key="3">
    <source>
        <dbReference type="ARBA" id="ARBA00023125"/>
    </source>
</evidence>
<name>A0ABS9FLM5_9PSED</name>
<comment type="caution">
    <text evidence="6">The sequence shown here is derived from an EMBL/GenBank/DDBJ whole genome shotgun (WGS) entry which is preliminary data.</text>
</comment>
<sequence>MHDATSPSPRLRLAVAPGVASAQLSALLARQRAEEPGVILSFHEVAGDALLEGLHEGRYDVGVSSHGGSDPALITHPLWTENMAVAMPPQFRLIDQEMLTITDLQDYPIYRWQAETCSLLDEMLASLMPTAQKIIQRVTSFEMMALWVAAGYGIGVSARSCIERAHGWGIAMRPLAEGPYEIVTYLQRPHAQADSVSERFERRALQVTGADATTQ</sequence>
<dbReference type="RefSeq" id="WP_236301311.1">
    <property type="nucleotide sequence ID" value="NZ_WKDU01000009.1"/>
</dbReference>
<dbReference type="Proteomes" id="UP000814074">
    <property type="component" value="Unassembled WGS sequence"/>
</dbReference>
<comment type="similarity">
    <text evidence="1">Belongs to the LysR transcriptional regulatory family.</text>
</comment>
<dbReference type="PANTHER" id="PTHR30346">
    <property type="entry name" value="TRANSCRIPTIONAL DUAL REGULATOR HCAR-RELATED"/>
    <property type="match status" value="1"/>
</dbReference>
<reference evidence="6 7" key="1">
    <citation type="submission" date="2019-11" db="EMBL/GenBank/DDBJ databases">
        <title>Epiphytic Pseudomonas syringae from cherry orchards.</title>
        <authorList>
            <person name="Hulin M.T."/>
        </authorList>
    </citation>
    <scope>NUCLEOTIDE SEQUENCE [LARGE SCALE GENOMIC DNA]</scope>
    <source>
        <strain evidence="6 7">PA-6-3B</strain>
    </source>
</reference>
<dbReference type="EMBL" id="WKDU01000009">
    <property type="protein sequence ID" value="MCF5153077.1"/>
    <property type="molecule type" value="Genomic_DNA"/>
</dbReference>
<evidence type="ECO:0000313" key="6">
    <source>
        <dbReference type="EMBL" id="MCF5153077.1"/>
    </source>
</evidence>
<evidence type="ECO:0000256" key="2">
    <source>
        <dbReference type="ARBA" id="ARBA00023015"/>
    </source>
</evidence>
<feature type="domain" description="LysR substrate-binding" evidence="5">
    <location>
        <begin position="6"/>
        <end position="195"/>
    </location>
</feature>
<proteinExistence type="inferred from homology"/>
<keyword evidence="2" id="KW-0805">Transcription regulation</keyword>
<evidence type="ECO:0000313" key="7">
    <source>
        <dbReference type="Proteomes" id="UP000814074"/>
    </source>
</evidence>
<evidence type="ECO:0000259" key="5">
    <source>
        <dbReference type="Pfam" id="PF03466"/>
    </source>
</evidence>